<dbReference type="PRINTS" id="PR00081">
    <property type="entry name" value="GDHRDH"/>
</dbReference>
<comment type="similarity">
    <text evidence="1">Belongs to the short-chain dehydrogenases/reductases (SDR) family.</text>
</comment>
<dbReference type="PRINTS" id="PR00080">
    <property type="entry name" value="SDRFAMILY"/>
</dbReference>
<dbReference type="SUPFAM" id="SSF51735">
    <property type="entry name" value="NAD(P)-binding Rossmann-fold domains"/>
    <property type="match status" value="1"/>
</dbReference>
<evidence type="ECO:0000256" key="1">
    <source>
        <dbReference type="ARBA" id="ARBA00006484"/>
    </source>
</evidence>
<dbReference type="FunFam" id="3.40.50.720:FF:000084">
    <property type="entry name" value="Short-chain dehydrogenase reductase"/>
    <property type="match status" value="1"/>
</dbReference>
<dbReference type="InterPro" id="IPR020904">
    <property type="entry name" value="Sc_DH/Rdtase_CS"/>
</dbReference>
<accession>A0A382I8F4</accession>
<dbReference type="CDD" id="cd05233">
    <property type="entry name" value="SDR_c"/>
    <property type="match status" value="1"/>
</dbReference>
<dbReference type="EMBL" id="UINC01065781">
    <property type="protein sequence ID" value="SVB95798.1"/>
    <property type="molecule type" value="Genomic_DNA"/>
</dbReference>
<gene>
    <name evidence="2" type="ORF">METZ01_LOCUS248652</name>
</gene>
<proteinExistence type="inferred from homology"/>
<organism evidence="2">
    <name type="scientific">marine metagenome</name>
    <dbReference type="NCBI Taxonomy" id="408172"/>
    <lineage>
        <taxon>unclassified sequences</taxon>
        <taxon>metagenomes</taxon>
        <taxon>ecological metagenomes</taxon>
    </lineage>
</organism>
<dbReference type="Pfam" id="PF00106">
    <property type="entry name" value="adh_short"/>
    <property type="match status" value="1"/>
</dbReference>
<dbReference type="PANTHER" id="PTHR42760:SF40">
    <property type="entry name" value="3-OXOACYL-[ACYL-CARRIER-PROTEIN] REDUCTASE, CHLOROPLASTIC"/>
    <property type="match status" value="1"/>
</dbReference>
<dbReference type="Gene3D" id="3.40.50.720">
    <property type="entry name" value="NAD(P)-binding Rossmann-like Domain"/>
    <property type="match status" value="1"/>
</dbReference>
<name>A0A382I8F4_9ZZZZ</name>
<dbReference type="PROSITE" id="PS00061">
    <property type="entry name" value="ADH_SHORT"/>
    <property type="match status" value="1"/>
</dbReference>
<dbReference type="GO" id="GO:0016616">
    <property type="term" value="F:oxidoreductase activity, acting on the CH-OH group of donors, NAD or NADP as acceptor"/>
    <property type="evidence" value="ECO:0007669"/>
    <property type="project" value="TreeGrafter"/>
</dbReference>
<dbReference type="GO" id="GO:0030497">
    <property type="term" value="P:fatty acid elongation"/>
    <property type="evidence" value="ECO:0007669"/>
    <property type="project" value="TreeGrafter"/>
</dbReference>
<sequence>MDMRGKVAIVTGGSRGLGRAIALEYARAGARVVVCARPSSPSGFNSTAQTVATEIQLLGKEAMAVNCDVADLTQVKEMIDGVVNRYGQIDVLVNNAGVMIIGESFDQISPDRWDELMNVNVRGTYLMCWHVAPIMISNGVGSIINVGSNMGKEVMPGGGVAYSTSKAAVHMISYTLAQELKAHNIAVNVFSPGSLKSEGSSVIPWNLTNWKSRLEPSDVAPSTVFLALQTGQGLTGQYLHQAEYGKTWGPGIGNNL</sequence>
<protein>
    <submittedName>
        <fullName evidence="2">Uncharacterized protein</fullName>
    </submittedName>
</protein>
<dbReference type="PANTHER" id="PTHR42760">
    <property type="entry name" value="SHORT-CHAIN DEHYDROGENASES/REDUCTASES FAMILY MEMBER"/>
    <property type="match status" value="1"/>
</dbReference>
<dbReference type="InterPro" id="IPR002347">
    <property type="entry name" value="SDR_fam"/>
</dbReference>
<dbReference type="AlphaFoldDB" id="A0A382I8F4"/>
<dbReference type="InterPro" id="IPR036291">
    <property type="entry name" value="NAD(P)-bd_dom_sf"/>
</dbReference>
<reference evidence="2" key="1">
    <citation type="submission" date="2018-05" db="EMBL/GenBank/DDBJ databases">
        <authorList>
            <person name="Lanie J.A."/>
            <person name="Ng W.-L."/>
            <person name="Kazmierczak K.M."/>
            <person name="Andrzejewski T.M."/>
            <person name="Davidsen T.M."/>
            <person name="Wayne K.J."/>
            <person name="Tettelin H."/>
            <person name="Glass J.I."/>
            <person name="Rusch D."/>
            <person name="Podicherti R."/>
            <person name="Tsui H.-C.T."/>
            <person name="Winkler M.E."/>
        </authorList>
    </citation>
    <scope>NUCLEOTIDE SEQUENCE</scope>
</reference>
<evidence type="ECO:0000313" key="2">
    <source>
        <dbReference type="EMBL" id="SVB95798.1"/>
    </source>
</evidence>